<name>A0A4U6VAW4_SETVI</name>
<evidence type="ECO:0000256" key="1">
    <source>
        <dbReference type="SAM" id="SignalP"/>
    </source>
</evidence>
<accession>A0A4U6VAW4</accession>
<sequence>MAVWAILAALATSFVHLLLVQLRNSDTGDLAYQLSCRLTVWKAWIQVFF</sequence>
<dbReference type="Gramene" id="TKW25752">
    <property type="protein sequence ID" value="TKW25752"/>
    <property type="gene ID" value="SEVIR_3G139150v2"/>
</dbReference>
<dbReference type="EMBL" id="CM016554">
    <property type="protein sequence ID" value="TKW25752.1"/>
    <property type="molecule type" value="Genomic_DNA"/>
</dbReference>
<evidence type="ECO:0000313" key="3">
    <source>
        <dbReference type="Proteomes" id="UP000298652"/>
    </source>
</evidence>
<gene>
    <name evidence="2" type="ORF">SEVIR_3G139150v2</name>
</gene>
<keyword evidence="3" id="KW-1185">Reference proteome</keyword>
<organism evidence="2 3">
    <name type="scientific">Setaria viridis</name>
    <name type="common">Green bristlegrass</name>
    <name type="synonym">Setaria italica subsp. viridis</name>
    <dbReference type="NCBI Taxonomy" id="4556"/>
    <lineage>
        <taxon>Eukaryota</taxon>
        <taxon>Viridiplantae</taxon>
        <taxon>Streptophyta</taxon>
        <taxon>Embryophyta</taxon>
        <taxon>Tracheophyta</taxon>
        <taxon>Spermatophyta</taxon>
        <taxon>Magnoliopsida</taxon>
        <taxon>Liliopsida</taxon>
        <taxon>Poales</taxon>
        <taxon>Poaceae</taxon>
        <taxon>PACMAD clade</taxon>
        <taxon>Panicoideae</taxon>
        <taxon>Panicodae</taxon>
        <taxon>Paniceae</taxon>
        <taxon>Cenchrinae</taxon>
        <taxon>Setaria</taxon>
    </lineage>
</organism>
<reference evidence="2" key="1">
    <citation type="submission" date="2019-03" db="EMBL/GenBank/DDBJ databases">
        <title>WGS assembly of Setaria viridis.</title>
        <authorList>
            <person name="Huang P."/>
            <person name="Jenkins J."/>
            <person name="Grimwood J."/>
            <person name="Barry K."/>
            <person name="Healey A."/>
            <person name="Mamidi S."/>
            <person name="Sreedasyam A."/>
            <person name="Shu S."/>
            <person name="Feldman M."/>
            <person name="Wu J."/>
            <person name="Yu Y."/>
            <person name="Chen C."/>
            <person name="Johnson J."/>
            <person name="Rokhsar D."/>
            <person name="Baxter I."/>
            <person name="Schmutz J."/>
            <person name="Brutnell T."/>
            <person name="Kellogg E."/>
        </authorList>
    </citation>
    <scope>NUCLEOTIDE SEQUENCE [LARGE SCALE GENOMIC DNA]</scope>
</reference>
<feature type="chain" id="PRO_5020529121" evidence="1">
    <location>
        <begin position="18"/>
        <end position="49"/>
    </location>
</feature>
<protein>
    <submittedName>
        <fullName evidence="2">Uncharacterized protein</fullName>
    </submittedName>
</protein>
<proteinExistence type="predicted"/>
<dbReference type="Proteomes" id="UP000298652">
    <property type="component" value="Chromosome 3"/>
</dbReference>
<dbReference type="AlphaFoldDB" id="A0A4U6VAW4"/>
<evidence type="ECO:0000313" key="2">
    <source>
        <dbReference type="EMBL" id="TKW25752.1"/>
    </source>
</evidence>
<keyword evidence="1" id="KW-0732">Signal</keyword>
<feature type="signal peptide" evidence="1">
    <location>
        <begin position="1"/>
        <end position="17"/>
    </location>
</feature>